<evidence type="ECO:0000313" key="3">
    <source>
        <dbReference type="EMBL" id="CAB4921127.1"/>
    </source>
</evidence>
<proteinExistence type="inferred from homology"/>
<dbReference type="CDD" id="cd05233">
    <property type="entry name" value="SDR_c"/>
    <property type="match status" value="1"/>
</dbReference>
<dbReference type="PANTHER" id="PTHR43391">
    <property type="entry name" value="RETINOL DEHYDROGENASE-RELATED"/>
    <property type="match status" value="1"/>
</dbReference>
<organism evidence="3">
    <name type="scientific">freshwater metagenome</name>
    <dbReference type="NCBI Taxonomy" id="449393"/>
    <lineage>
        <taxon>unclassified sequences</taxon>
        <taxon>metagenomes</taxon>
        <taxon>ecological metagenomes</taxon>
    </lineage>
</organism>
<reference evidence="3" key="1">
    <citation type="submission" date="2020-05" db="EMBL/GenBank/DDBJ databases">
        <authorList>
            <person name="Chiriac C."/>
            <person name="Salcher M."/>
            <person name="Ghai R."/>
            <person name="Kavagutti S V."/>
        </authorList>
    </citation>
    <scope>NUCLEOTIDE SEQUENCE</scope>
</reference>
<name>A0A6J7HJ63_9ZZZZ</name>
<dbReference type="AlphaFoldDB" id="A0A6J7HJ63"/>
<evidence type="ECO:0000256" key="2">
    <source>
        <dbReference type="ARBA" id="ARBA00023002"/>
    </source>
</evidence>
<dbReference type="PANTHER" id="PTHR43391:SF26">
    <property type="entry name" value="BLL7251 PROTEIN"/>
    <property type="match status" value="1"/>
</dbReference>
<dbReference type="SUPFAM" id="SSF51735">
    <property type="entry name" value="NAD(P)-binding Rossmann-fold domains"/>
    <property type="match status" value="1"/>
</dbReference>
<dbReference type="InterPro" id="IPR020904">
    <property type="entry name" value="Sc_DH/Rdtase_CS"/>
</dbReference>
<dbReference type="PRINTS" id="PR00081">
    <property type="entry name" value="GDHRDH"/>
</dbReference>
<accession>A0A6J7HJ63</accession>
<dbReference type="EMBL" id="CAFBMX010000002">
    <property type="protein sequence ID" value="CAB4921127.1"/>
    <property type="molecule type" value="Genomic_DNA"/>
</dbReference>
<dbReference type="Pfam" id="PF00106">
    <property type="entry name" value="adh_short"/>
    <property type="match status" value="1"/>
</dbReference>
<sequence>MELQGKVVVVTAGASGIGEALVRRVAQERPRGLVVTDLDGAGAVALAAELGGPVRGMQGDASSETDVREALAAAAQFGPVDVFFANAGIAVGTDEQTPDEIWDLAFDVNIRAHVLAARLLVPEWVERGSGCFVSTASAAGLLTQLGCAPYAVTKHAAVAFAEWLAIHYGDRGVQVACVCPQGVNTAMTRIDARGDGLSQLGQDVLRAAGEMLEPSDVAEAVVRGLAEDRFLILPHPEVQGYIERKAADPQRWIGTMQRLRRAIERPGA</sequence>
<dbReference type="InterPro" id="IPR002347">
    <property type="entry name" value="SDR_fam"/>
</dbReference>
<dbReference type="PROSITE" id="PS00061">
    <property type="entry name" value="ADH_SHORT"/>
    <property type="match status" value="1"/>
</dbReference>
<evidence type="ECO:0000256" key="1">
    <source>
        <dbReference type="ARBA" id="ARBA00006484"/>
    </source>
</evidence>
<protein>
    <submittedName>
        <fullName evidence="3">Unannotated protein</fullName>
    </submittedName>
</protein>
<dbReference type="Gene3D" id="3.40.50.720">
    <property type="entry name" value="NAD(P)-binding Rossmann-like Domain"/>
    <property type="match status" value="1"/>
</dbReference>
<dbReference type="GO" id="GO:0016491">
    <property type="term" value="F:oxidoreductase activity"/>
    <property type="evidence" value="ECO:0007669"/>
    <property type="project" value="UniProtKB-KW"/>
</dbReference>
<comment type="similarity">
    <text evidence="1">Belongs to the short-chain dehydrogenases/reductases (SDR) family.</text>
</comment>
<dbReference type="InterPro" id="IPR036291">
    <property type="entry name" value="NAD(P)-bd_dom_sf"/>
</dbReference>
<gene>
    <name evidence="3" type="ORF">UFOPK3674_00560</name>
</gene>
<keyword evidence="2" id="KW-0560">Oxidoreductase</keyword>